<protein>
    <recommendedName>
        <fullName evidence="11">8-oxo-dGTP diphosphatase</fullName>
        <ecNumber evidence="11">3.6.1.55</ecNumber>
    </recommendedName>
</protein>
<evidence type="ECO:0000256" key="10">
    <source>
        <dbReference type="ARBA" id="ARBA00035861"/>
    </source>
</evidence>
<dbReference type="EMBL" id="CP130472">
    <property type="protein sequence ID" value="WLS48914.1"/>
    <property type="molecule type" value="Genomic_DNA"/>
</dbReference>
<comment type="similarity">
    <text evidence="2 12">Belongs to the Nudix hydrolase family.</text>
</comment>
<dbReference type="InterPro" id="IPR047127">
    <property type="entry name" value="MutT-like"/>
</dbReference>
<evidence type="ECO:0000256" key="11">
    <source>
        <dbReference type="ARBA" id="ARBA00038905"/>
    </source>
</evidence>
<keyword evidence="9" id="KW-0234">DNA repair</keyword>
<dbReference type="GO" id="GO:0044715">
    <property type="term" value="F:8-oxo-dGDP phosphatase activity"/>
    <property type="evidence" value="ECO:0007669"/>
    <property type="project" value="TreeGrafter"/>
</dbReference>
<dbReference type="InterPro" id="IPR020476">
    <property type="entry name" value="Nudix_hydrolase"/>
</dbReference>
<dbReference type="GO" id="GO:0006260">
    <property type="term" value="P:DNA replication"/>
    <property type="evidence" value="ECO:0007669"/>
    <property type="project" value="UniProtKB-KW"/>
</dbReference>
<evidence type="ECO:0000256" key="5">
    <source>
        <dbReference type="ARBA" id="ARBA00022723"/>
    </source>
</evidence>
<dbReference type="PRINTS" id="PR00502">
    <property type="entry name" value="NUDIXFAMILY"/>
</dbReference>
<sequence length="118" mass="13226">MLLCHRSPRRRWYPDVWDMPGGHVEPGEPPGAALARELREEVGIEIAVPSGPPLHEVHTDTFDMQIWLIEAWTGSPVNAAPDEHDAIGWFTEEALGELSLAHHSYRAMFGEVLAEHRA</sequence>
<dbReference type="SUPFAM" id="SSF55811">
    <property type="entry name" value="Nudix"/>
    <property type="match status" value="1"/>
</dbReference>
<evidence type="ECO:0000256" key="4">
    <source>
        <dbReference type="ARBA" id="ARBA00022705"/>
    </source>
</evidence>
<dbReference type="PANTHER" id="PTHR47707">
    <property type="entry name" value="8-OXO-DGTP DIPHOSPHATASE"/>
    <property type="match status" value="1"/>
</dbReference>
<evidence type="ECO:0000256" key="7">
    <source>
        <dbReference type="ARBA" id="ARBA00022801"/>
    </source>
</evidence>
<evidence type="ECO:0000259" key="13">
    <source>
        <dbReference type="PROSITE" id="PS51462"/>
    </source>
</evidence>
<reference evidence="14 15" key="1">
    <citation type="submission" date="2023-07" db="EMBL/GenBank/DDBJ databases">
        <title>Micromonospora profundi TRM 95458 converts glycerol to a new osmotic compound.</title>
        <authorList>
            <person name="Lu D."/>
        </authorList>
    </citation>
    <scope>NUCLEOTIDE SEQUENCE [LARGE SCALE GENOMIC DNA]</scope>
    <source>
        <strain evidence="14 15">TRM95458</strain>
    </source>
</reference>
<proteinExistence type="inferred from homology"/>
<comment type="catalytic activity">
    <reaction evidence="10">
        <text>8-oxo-dGTP + H2O = 8-oxo-dGMP + diphosphate + H(+)</text>
        <dbReference type="Rhea" id="RHEA:31575"/>
        <dbReference type="ChEBI" id="CHEBI:15377"/>
        <dbReference type="ChEBI" id="CHEBI:15378"/>
        <dbReference type="ChEBI" id="CHEBI:33019"/>
        <dbReference type="ChEBI" id="CHEBI:63224"/>
        <dbReference type="ChEBI" id="CHEBI:77896"/>
        <dbReference type="EC" id="3.6.1.55"/>
    </reaction>
</comment>
<dbReference type="Gene3D" id="3.90.79.10">
    <property type="entry name" value="Nucleoside Triphosphate Pyrophosphohydrolase"/>
    <property type="match status" value="1"/>
</dbReference>
<keyword evidence="8" id="KW-0460">Magnesium</keyword>
<dbReference type="GO" id="GO:0035539">
    <property type="term" value="F:8-oxo-7,8-dihydrodeoxyguanosine triphosphate pyrophosphatase activity"/>
    <property type="evidence" value="ECO:0007669"/>
    <property type="project" value="UniProtKB-EC"/>
</dbReference>
<evidence type="ECO:0000313" key="15">
    <source>
        <dbReference type="Proteomes" id="UP001235874"/>
    </source>
</evidence>
<evidence type="ECO:0000313" key="14">
    <source>
        <dbReference type="EMBL" id="WLS48914.1"/>
    </source>
</evidence>
<dbReference type="GO" id="GO:0046872">
    <property type="term" value="F:metal ion binding"/>
    <property type="evidence" value="ECO:0007669"/>
    <property type="project" value="UniProtKB-KW"/>
</dbReference>
<dbReference type="GO" id="GO:0044716">
    <property type="term" value="F:8-oxo-GDP phosphatase activity"/>
    <property type="evidence" value="ECO:0007669"/>
    <property type="project" value="TreeGrafter"/>
</dbReference>
<evidence type="ECO:0000256" key="9">
    <source>
        <dbReference type="ARBA" id="ARBA00023204"/>
    </source>
</evidence>
<dbReference type="KEGG" id="mprn:Q3V37_29215"/>
<dbReference type="PANTHER" id="PTHR47707:SF1">
    <property type="entry name" value="NUDIX HYDROLASE FAMILY PROTEIN"/>
    <property type="match status" value="1"/>
</dbReference>
<organism evidence="14 15">
    <name type="scientific">Micromonospora profundi</name>
    <dbReference type="NCBI Taxonomy" id="1420889"/>
    <lineage>
        <taxon>Bacteria</taxon>
        <taxon>Bacillati</taxon>
        <taxon>Actinomycetota</taxon>
        <taxon>Actinomycetes</taxon>
        <taxon>Micromonosporales</taxon>
        <taxon>Micromonosporaceae</taxon>
        <taxon>Micromonospora</taxon>
    </lineage>
</organism>
<dbReference type="Pfam" id="PF00293">
    <property type="entry name" value="NUDIX"/>
    <property type="match status" value="1"/>
</dbReference>
<dbReference type="GO" id="GO:0008413">
    <property type="term" value="F:8-oxo-7,8-dihydroguanosine triphosphate pyrophosphatase activity"/>
    <property type="evidence" value="ECO:0007669"/>
    <property type="project" value="TreeGrafter"/>
</dbReference>
<dbReference type="InterPro" id="IPR015797">
    <property type="entry name" value="NUDIX_hydrolase-like_dom_sf"/>
</dbReference>
<dbReference type="InterPro" id="IPR020084">
    <property type="entry name" value="NUDIX_hydrolase_CS"/>
</dbReference>
<evidence type="ECO:0000256" key="6">
    <source>
        <dbReference type="ARBA" id="ARBA00022763"/>
    </source>
</evidence>
<dbReference type="InterPro" id="IPR000086">
    <property type="entry name" value="NUDIX_hydrolase_dom"/>
</dbReference>
<keyword evidence="5" id="KW-0479">Metal-binding</keyword>
<accession>A0AAJ6L124</accession>
<evidence type="ECO:0000256" key="8">
    <source>
        <dbReference type="ARBA" id="ARBA00022842"/>
    </source>
</evidence>
<gene>
    <name evidence="14" type="ORF">Q3V37_29215</name>
</gene>
<dbReference type="PROSITE" id="PS51462">
    <property type="entry name" value="NUDIX"/>
    <property type="match status" value="1"/>
</dbReference>
<keyword evidence="3" id="KW-0515">Mutator protein</keyword>
<dbReference type="GO" id="GO:0006281">
    <property type="term" value="P:DNA repair"/>
    <property type="evidence" value="ECO:0007669"/>
    <property type="project" value="UniProtKB-KW"/>
</dbReference>
<dbReference type="PROSITE" id="PS00893">
    <property type="entry name" value="NUDIX_BOX"/>
    <property type="match status" value="1"/>
</dbReference>
<name>A0AAJ6L124_9ACTN</name>
<keyword evidence="4" id="KW-0235">DNA replication</keyword>
<keyword evidence="6" id="KW-0227">DNA damage</keyword>
<comment type="cofactor">
    <cofactor evidence="1">
        <name>Mg(2+)</name>
        <dbReference type="ChEBI" id="CHEBI:18420"/>
    </cofactor>
</comment>
<dbReference type="RefSeq" id="WP_306273997.1">
    <property type="nucleotide sequence ID" value="NZ_CP130472.1"/>
</dbReference>
<dbReference type="EC" id="3.6.1.55" evidence="11"/>
<dbReference type="AlphaFoldDB" id="A0AAJ6L124"/>
<feature type="domain" description="Nudix hydrolase" evidence="13">
    <location>
        <begin position="1"/>
        <end position="113"/>
    </location>
</feature>
<evidence type="ECO:0000256" key="2">
    <source>
        <dbReference type="ARBA" id="ARBA00005582"/>
    </source>
</evidence>
<evidence type="ECO:0000256" key="12">
    <source>
        <dbReference type="RuleBase" id="RU003476"/>
    </source>
</evidence>
<keyword evidence="15" id="KW-1185">Reference proteome</keyword>
<dbReference type="Proteomes" id="UP001235874">
    <property type="component" value="Chromosome"/>
</dbReference>
<evidence type="ECO:0000256" key="3">
    <source>
        <dbReference type="ARBA" id="ARBA00022457"/>
    </source>
</evidence>
<keyword evidence="7 12" id="KW-0378">Hydrolase</keyword>
<evidence type="ECO:0000256" key="1">
    <source>
        <dbReference type="ARBA" id="ARBA00001946"/>
    </source>
</evidence>